<dbReference type="InterPro" id="IPR033347">
    <property type="entry name" value="Di19"/>
</dbReference>
<dbReference type="PANTHER" id="PTHR31875:SF25">
    <property type="entry name" value="PROTEIN DEHYDRATION-INDUCED 19 HOMOLOG 2"/>
    <property type="match status" value="1"/>
</dbReference>
<accession>A0AAN8ZE52</accession>
<evidence type="ECO:0000313" key="5">
    <source>
        <dbReference type="Proteomes" id="UP001370490"/>
    </source>
</evidence>
<evidence type="ECO:0000259" key="2">
    <source>
        <dbReference type="Pfam" id="PF05605"/>
    </source>
</evidence>
<evidence type="ECO:0000313" key="4">
    <source>
        <dbReference type="EMBL" id="KAK6937334.1"/>
    </source>
</evidence>
<dbReference type="EMBL" id="JBAMMX010000006">
    <property type="protein sequence ID" value="KAK6937334.1"/>
    <property type="molecule type" value="Genomic_DNA"/>
</dbReference>
<dbReference type="AlphaFoldDB" id="A0AAN8ZE52"/>
<evidence type="ECO:0000256" key="1">
    <source>
        <dbReference type="ARBA" id="ARBA00007109"/>
    </source>
</evidence>
<feature type="domain" description="Di19 zinc-binding" evidence="2">
    <location>
        <begin position="46"/>
        <end position="76"/>
    </location>
</feature>
<sequence length="208" mass="23574">MEDFLDSRFSVPPPAKLLCPDDQCLEFEDIEEDDDYDDESEDPIPEFSCPFCWEHFDMLGLCCHVDEAHPVDAKSGFVYDEYILKSLTKSYIRRNIRLRNGESVSALSLSRKGFLKGHAERSSPVISSSNPSQDQLLSSLIYQLSTTDKLGTLQPSSSTAESPVESSDKSIIEKNVFLYPLTKEDHEKAQRCEFVQGLMMSMILDAWL</sequence>
<reference evidence="4 5" key="1">
    <citation type="submission" date="2023-12" db="EMBL/GenBank/DDBJ databases">
        <title>A high-quality genome assembly for Dillenia turbinata (Dilleniales).</title>
        <authorList>
            <person name="Chanderbali A."/>
        </authorList>
    </citation>
    <scope>NUCLEOTIDE SEQUENCE [LARGE SCALE GENOMIC DNA]</scope>
    <source>
        <strain evidence="4">LSX21</strain>
        <tissue evidence="4">Leaf</tissue>
    </source>
</reference>
<name>A0AAN8ZE52_9MAGN</name>
<proteinExistence type="inferred from homology"/>
<feature type="domain" description="Di19 C-terminal" evidence="3">
    <location>
        <begin position="112"/>
        <end position="203"/>
    </location>
</feature>
<dbReference type="Proteomes" id="UP001370490">
    <property type="component" value="Unassembled WGS sequence"/>
</dbReference>
<dbReference type="Pfam" id="PF05605">
    <property type="entry name" value="zf-Di19"/>
    <property type="match status" value="1"/>
</dbReference>
<protein>
    <submittedName>
        <fullName evidence="4">Protein dehydration-induced 19, C-terminal</fullName>
    </submittedName>
</protein>
<gene>
    <name evidence="4" type="ORF">RJ641_030842</name>
</gene>
<organism evidence="4 5">
    <name type="scientific">Dillenia turbinata</name>
    <dbReference type="NCBI Taxonomy" id="194707"/>
    <lineage>
        <taxon>Eukaryota</taxon>
        <taxon>Viridiplantae</taxon>
        <taxon>Streptophyta</taxon>
        <taxon>Embryophyta</taxon>
        <taxon>Tracheophyta</taxon>
        <taxon>Spermatophyta</taxon>
        <taxon>Magnoliopsida</taxon>
        <taxon>eudicotyledons</taxon>
        <taxon>Gunneridae</taxon>
        <taxon>Pentapetalae</taxon>
        <taxon>Dilleniales</taxon>
        <taxon>Dilleniaceae</taxon>
        <taxon>Dillenia</taxon>
    </lineage>
</organism>
<evidence type="ECO:0000259" key="3">
    <source>
        <dbReference type="Pfam" id="PF14571"/>
    </source>
</evidence>
<comment type="caution">
    <text evidence="4">The sequence shown here is derived from an EMBL/GenBank/DDBJ whole genome shotgun (WGS) entry which is preliminary data.</text>
</comment>
<dbReference type="InterPro" id="IPR027935">
    <property type="entry name" value="Di19_C"/>
</dbReference>
<comment type="similarity">
    <text evidence="1">Belongs to the Di19 family.</text>
</comment>
<keyword evidence="5" id="KW-1185">Reference proteome</keyword>
<dbReference type="Pfam" id="PF14571">
    <property type="entry name" value="Di19_C"/>
    <property type="match status" value="1"/>
</dbReference>
<dbReference type="PANTHER" id="PTHR31875">
    <property type="entry name" value="PROTEIN DEHYDRATION-INDUCED 19"/>
    <property type="match status" value="1"/>
</dbReference>
<dbReference type="InterPro" id="IPR008598">
    <property type="entry name" value="Di19_Zn-bd"/>
</dbReference>